<dbReference type="Gene3D" id="3.50.50.60">
    <property type="entry name" value="FAD/NAD(P)-binding domain"/>
    <property type="match status" value="3"/>
</dbReference>
<dbReference type="PANTHER" id="PTHR23023">
    <property type="entry name" value="DIMETHYLANILINE MONOOXYGENASE"/>
    <property type="match status" value="1"/>
</dbReference>
<keyword evidence="8" id="KW-1185">Reference proteome</keyword>
<evidence type="ECO:0000313" key="7">
    <source>
        <dbReference type="EMBL" id="KKY34504.1"/>
    </source>
</evidence>
<evidence type="ECO:0000256" key="3">
    <source>
        <dbReference type="ARBA" id="ARBA00022827"/>
    </source>
</evidence>
<keyword evidence="4" id="KW-0521">NADP</keyword>
<dbReference type="InterPro" id="IPR050346">
    <property type="entry name" value="FMO-like"/>
</dbReference>
<dbReference type="EMBL" id="LCUC01000199">
    <property type="protein sequence ID" value="KKY34504.1"/>
    <property type="molecule type" value="Genomic_DNA"/>
</dbReference>
<dbReference type="Pfam" id="PF00743">
    <property type="entry name" value="FMO-like"/>
    <property type="match status" value="1"/>
</dbReference>
<dbReference type="PIRSF" id="PIRSF000332">
    <property type="entry name" value="FMO"/>
    <property type="match status" value="1"/>
</dbReference>
<keyword evidence="3" id="KW-0274">FAD</keyword>
<keyword evidence="5" id="KW-0560">Oxidoreductase</keyword>
<accession>A0A0G2FKB2</accession>
<dbReference type="STRING" id="1214573.A0A0G2FKB2"/>
<dbReference type="SUPFAM" id="SSF51905">
    <property type="entry name" value="FAD/NAD(P)-binding domain"/>
    <property type="match status" value="2"/>
</dbReference>
<evidence type="ECO:0000256" key="4">
    <source>
        <dbReference type="ARBA" id="ARBA00022857"/>
    </source>
</evidence>
<proteinExistence type="inferred from homology"/>
<evidence type="ECO:0000256" key="6">
    <source>
        <dbReference type="SAM" id="MobiDB-lite"/>
    </source>
</evidence>
<feature type="region of interest" description="Disordered" evidence="6">
    <location>
        <begin position="42"/>
        <end position="68"/>
    </location>
</feature>
<dbReference type="InterPro" id="IPR036188">
    <property type="entry name" value="FAD/NAD-bd_sf"/>
</dbReference>
<dbReference type="InterPro" id="IPR020946">
    <property type="entry name" value="Flavin_mOase-like"/>
</dbReference>
<evidence type="ECO:0000256" key="5">
    <source>
        <dbReference type="ARBA" id="ARBA00023002"/>
    </source>
</evidence>
<dbReference type="OrthoDB" id="66881at2759"/>
<feature type="compositionally biased region" description="Basic and acidic residues" evidence="6">
    <location>
        <begin position="45"/>
        <end position="54"/>
    </location>
</feature>
<reference evidence="7 8" key="2">
    <citation type="submission" date="2015-05" db="EMBL/GenBank/DDBJ databases">
        <authorList>
            <person name="Morales-Cruz A."/>
            <person name="Amrine K.C."/>
            <person name="Cantu D."/>
        </authorList>
    </citation>
    <scope>NUCLEOTIDE SEQUENCE [LARGE SCALE GENOMIC DNA]</scope>
    <source>
        <strain evidence="7">DA912</strain>
    </source>
</reference>
<evidence type="ECO:0000313" key="8">
    <source>
        <dbReference type="Proteomes" id="UP000034680"/>
    </source>
</evidence>
<dbReference type="GO" id="GO:0050661">
    <property type="term" value="F:NADP binding"/>
    <property type="evidence" value="ECO:0007669"/>
    <property type="project" value="InterPro"/>
</dbReference>
<evidence type="ECO:0000256" key="1">
    <source>
        <dbReference type="ARBA" id="ARBA00009183"/>
    </source>
</evidence>
<name>A0A0G2FKB2_9PEZI</name>
<dbReference type="GO" id="GO:0004499">
    <property type="term" value="F:N,N-dimethylaniline monooxygenase activity"/>
    <property type="evidence" value="ECO:0007669"/>
    <property type="project" value="InterPro"/>
</dbReference>
<dbReference type="Pfam" id="PF13450">
    <property type="entry name" value="NAD_binding_8"/>
    <property type="match status" value="1"/>
</dbReference>
<gene>
    <name evidence="7" type="ORF">UCDDA912_g05507</name>
</gene>
<organism evidence="7 8">
    <name type="scientific">Diaporthe ampelina</name>
    <dbReference type="NCBI Taxonomy" id="1214573"/>
    <lineage>
        <taxon>Eukaryota</taxon>
        <taxon>Fungi</taxon>
        <taxon>Dikarya</taxon>
        <taxon>Ascomycota</taxon>
        <taxon>Pezizomycotina</taxon>
        <taxon>Sordariomycetes</taxon>
        <taxon>Sordariomycetidae</taxon>
        <taxon>Diaporthales</taxon>
        <taxon>Diaporthaceae</taxon>
        <taxon>Diaporthe</taxon>
    </lineage>
</organism>
<keyword evidence="7" id="KW-0503">Monooxygenase</keyword>
<comment type="caution">
    <text evidence="7">The sequence shown here is derived from an EMBL/GenBank/DDBJ whole genome shotgun (WGS) entry which is preliminary data.</text>
</comment>
<comment type="similarity">
    <text evidence="1">Belongs to the FMO family.</text>
</comment>
<evidence type="ECO:0000256" key="2">
    <source>
        <dbReference type="ARBA" id="ARBA00022630"/>
    </source>
</evidence>
<protein>
    <submittedName>
        <fullName evidence="7">Putative thiol-specific monooxygenase</fullName>
    </submittedName>
</protein>
<dbReference type="Proteomes" id="UP000034680">
    <property type="component" value="Unassembled WGS sequence"/>
</dbReference>
<dbReference type="PRINTS" id="PR00419">
    <property type="entry name" value="ADXRDTASE"/>
</dbReference>
<dbReference type="GO" id="GO:0050660">
    <property type="term" value="F:flavin adenine dinucleotide binding"/>
    <property type="evidence" value="ECO:0007669"/>
    <property type="project" value="InterPro"/>
</dbReference>
<reference evidence="7 8" key="1">
    <citation type="submission" date="2015-05" db="EMBL/GenBank/DDBJ databases">
        <title>Distinctive expansion of gene families associated with plant cell wall degradation and secondary metabolism in the genomes of grapevine trunk pathogens.</title>
        <authorList>
            <person name="Lawrence D.P."/>
            <person name="Travadon R."/>
            <person name="Rolshausen P.E."/>
            <person name="Baumgartner K."/>
        </authorList>
    </citation>
    <scope>NUCLEOTIDE SEQUENCE [LARGE SCALE GENOMIC DNA]</scope>
    <source>
        <strain evidence="7">DA912</strain>
    </source>
</reference>
<sequence length="525" mass="58074">MAPIKSVAVIGAGISGVSSAAHLIRHGFEVVVFERSSVTGGVWHFDPRPDRDPEYPSTEANHTPDGAVKSKESCEARGEDDIALLHAPPGPCYEGLMNNVPTTMMRTTLLQWPEGTPDHVTHHEIETYVQRLSQETGAHDVTLFDTRVEEAVKNASTGKWDVRTKTLLKQGDGKYSFQNKDWTFDAVVVAAGHYHVPLIPEVPGLAEWKSKYPDRVRHSKSYRYPHHYRDQNVLLIGAGVSSLDIAKELDGLANKTYQSSRGGIFDLDKSFLPPNSERVAGLKSFKLDEGKSVSSGSETPGAPIPGTVHLTDGRVLQDIHHVIIASGYQTTYPFLTGLESDSIAAHDADESIIITADKCITHNLHKDIVSTIALCLSLSGTIYTDFSFPQFYMPDPTLTFVGVPYYTSTFSMFEFQAEVVARVYAGLATLPSAETMRSEYAARKAKGETGKAFHSLIRNQVPYMEDILAWVNEGVNDRGIEPMKGVDEAWYRGYEAFKEKSKRLIPVDSNQIQQPIASKYYTSEE</sequence>
<dbReference type="InterPro" id="IPR000960">
    <property type="entry name" value="Flavin_mOase"/>
</dbReference>
<dbReference type="AlphaFoldDB" id="A0A0G2FKB2"/>
<keyword evidence="2" id="KW-0285">Flavoprotein</keyword>